<dbReference type="PANTHER" id="PTHR10110:SF195">
    <property type="entry name" value="NA(+)_H(+) ANTIPORTER NHAS2"/>
    <property type="match status" value="1"/>
</dbReference>
<dbReference type="EMBL" id="CP013987">
    <property type="protein sequence ID" value="ALZ83037.1"/>
    <property type="molecule type" value="Genomic_DNA"/>
</dbReference>
<feature type="transmembrane region" description="Helical" evidence="12">
    <location>
        <begin position="293"/>
        <end position="313"/>
    </location>
</feature>
<evidence type="ECO:0000256" key="11">
    <source>
        <dbReference type="ARBA" id="ARBA00023201"/>
    </source>
</evidence>
<dbReference type="KEGG" id="por:APT59_02015"/>
<dbReference type="Gene3D" id="1.20.1530.20">
    <property type="match status" value="1"/>
</dbReference>
<keyword evidence="9" id="KW-0406">Ion transport</keyword>
<evidence type="ECO:0000313" key="15">
    <source>
        <dbReference type="Proteomes" id="UP000064137"/>
    </source>
</evidence>
<name>A0A0U4WLY0_9PSED</name>
<keyword evidence="5" id="KW-1003">Cell membrane</keyword>
<keyword evidence="6 12" id="KW-0812">Transmembrane</keyword>
<dbReference type="GO" id="GO:0051453">
    <property type="term" value="P:regulation of intracellular pH"/>
    <property type="evidence" value="ECO:0007669"/>
    <property type="project" value="TreeGrafter"/>
</dbReference>
<reference evidence="14 15" key="1">
    <citation type="submission" date="2016-01" db="EMBL/GenBank/DDBJ databases">
        <title>Annotation of Pseudomonas oryzihabitans USDA-ARS-USMARC-56511.</title>
        <authorList>
            <person name="Harhay G.P."/>
            <person name="Harhay D.M."/>
            <person name="Smith T.P.L."/>
            <person name="Bono J.L."/>
            <person name="Heaton M.P."/>
            <person name="Clawson M.L."/>
            <person name="Chitko-Mckown C.G."/>
            <person name="Capik S.F."/>
            <person name="DeDonder K.D."/>
            <person name="Apley M.D."/>
            <person name="Lubbers B.V."/>
            <person name="White B.J."/>
            <person name="Larson R.L."/>
        </authorList>
    </citation>
    <scope>NUCLEOTIDE SEQUENCE [LARGE SCALE GENOMIC DNA]</scope>
    <source>
        <strain evidence="14 15">USDA-ARS-USMARC-56511</strain>
    </source>
</reference>
<comment type="subcellular location">
    <subcellularLocation>
        <location evidence="1">Cell membrane</location>
        <topology evidence="1">Multi-pass membrane protein</topology>
    </subcellularLocation>
</comment>
<dbReference type="GO" id="GO:0098719">
    <property type="term" value="P:sodium ion import across plasma membrane"/>
    <property type="evidence" value="ECO:0007669"/>
    <property type="project" value="TreeGrafter"/>
</dbReference>
<dbReference type="GO" id="GO:0015385">
    <property type="term" value="F:sodium:proton antiporter activity"/>
    <property type="evidence" value="ECO:0007669"/>
    <property type="project" value="InterPro"/>
</dbReference>
<gene>
    <name evidence="14" type="ORF">APT59_02015</name>
</gene>
<evidence type="ECO:0000256" key="10">
    <source>
        <dbReference type="ARBA" id="ARBA00023136"/>
    </source>
</evidence>
<dbReference type="GO" id="GO:0005886">
    <property type="term" value="C:plasma membrane"/>
    <property type="evidence" value="ECO:0007669"/>
    <property type="project" value="UniProtKB-SubCell"/>
</dbReference>
<evidence type="ECO:0000313" key="14">
    <source>
        <dbReference type="EMBL" id="ALZ83037.1"/>
    </source>
</evidence>
<feature type="domain" description="Cation/H+ exchanger transmembrane" evidence="13">
    <location>
        <begin position="12"/>
        <end position="405"/>
    </location>
</feature>
<dbReference type="GO" id="GO:0015386">
    <property type="term" value="F:potassium:proton antiporter activity"/>
    <property type="evidence" value="ECO:0007669"/>
    <property type="project" value="TreeGrafter"/>
</dbReference>
<evidence type="ECO:0000256" key="6">
    <source>
        <dbReference type="ARBA" id="ARBA00022692"/>
    </source>
</evidence>
<evidence type="ECO:0000256" key="9">
    <source>
        <dbReference type="ARBA" id="ARBA00023065"/>
    </source>
</evidence>
<feature type="transmembrane region" description="Helical" evidence="12">
    <location>
        <begin position="232"/>
        <end position="249"/>
    </location>
</feature>
<evidence type="ECO:0000256" key="1">
    <source>
        <dbReference type="ARBA" id="ARBA00004651"/>
    </source>
</evidence>
<dbReference type="AlphaFoldDB" id="A0A0U4WLY0"/>
<keyword evidence="7 12" id="KW-1133">Transmembrane helix</keyword>
<protein>
    <submittedName>
        <fullName evidence="14">Sodium:proton antiporter</fullName>
    </submittedName>
</protein>
<dbReference type="InterPro" id="IPR018422">
    <property type="entry name" value="Cation/H_exchanger_CPA1"/>
</dbReference>
<dbReference type="RefSeq" id="WP_059313324.1">
    <property type="nucleotide sequence ID" value="NZ_CP013987.1"/>
</dbReference>
<dbReference type="Pfam" id="PF00999">
    <property type="entry name" value="Na_H_Exchanger"/>
    <property type="match status" value="1"/>
</dbReference>
<proteinExistence type="inferred from homology"/>
<feature type="transmembrane region" description="Helical" evidence="12">
    <location>
        <begin position="255"/>
        <end position="272"/>
    </location>
</feature>
<dbReference type="InterPro" id="IPR006153">
    <property type="entry name" value="Cation/H_exchanger_TM"/>
</dbReference>
<evidence type="ECO:0000256" key="7">
    <source>
        <dbReference type="ARBA" id="ARBA00022989"/>
    </source>
</evidence>
<comment type="similarity">
    <text evidence="2">Belongs to the monovalent cation:proton antiporter 1 (CPA1) transporter (TC 2.A.36) family.</text>
</comment>
<organism evidence="14 15">
    <name type="scientific">Pseudomonas oryzihabitans</name>
    <dbReference type="NCBI Taxonomy" id="47885"/>
    <lineage>
        <taxon>Bacteria</taxon>
        <taxon>Pseudomonadati</taxon>
        <taxon>Pseudomonadota</taxon>
        <taxon>Gammaproteobacteria</taxon>
        <taxon>Pseudomonadales</taxon>
        <taxon>Pseudomonadaceae</taxon>
        <taxon>Pseudomonas</taxon>
    </lineage>
</organism>
<evidence type="ECO:0000256" key="4">
    <source>
        <dbReference type="ARBA" id="ARBA00022449"/>
    </source>
</evidence>
<feature type="transmembrane region" description="Helical" evidence="12">
    <location>
        <begin position="380"/>
        <end position="400"/>
    </location>
</feature>
<accession>A0A0U4WLY0</accession>
<feature type="transmembrane region" description="Helical" evidence="12">
    <location>
        <begin position="70"/>
        <end position="88"/>
    </location>
</feature>
<keyword evidence="8" id="KW-0915">Sodium</keyword>
<feature type="transmembrane region" description="Helical" evidence="12">
    <location>
        <begin position="100"/>
        <end position="121"/>
    </location>
</feature>
<dbReference type="InterPro" id="IPR038770">
    <property type="entry name" value="Na+/solute_symporter_sf"/>
</dbReference>
<sequence>MLELAAAFICFTSLLTYLNFRFIGLPPTIGVMVIALIFSVGLQSLSWLGFPGLEHRIGELLGQIDFNDLLMNWMLGFLLFAGALHVNLKDLRDYRWAIGGLATLGVVISTVLIGYLTYWIFGWLGWHIDLLYCLIFGALISPTDPIAVLGILRSAGAPKSLETTIVGEALFNDGVAVVVYSVLLGVIQLGETPTVNAALWLFLEEAGGGILFGLVIGFICYWLMLSIEQHQIEVMLSLALVIGGSTLASHLHVSGPIAMVVAGLIIGNLGRTKAMNDFTRRYLDGFWELIDEILNALLFALIGMELLVLPFSWTHLGAALLVTLAILFARWISVAPVVLLSPHWRNMTRGTARILTWGALRGGVSVALALSLPAGPERDLILALTYIVVLVSILGQGLTIGRVVKSVTGATPIARDEHH</sequence>
<keyword evidence="11" id="KW-0739">Sodium transport</keyword>
<feature type="transmembrane region" description="Helical" evidence="12">
    <location>
        <begin position="31"/>
        <end position="50"/>
    </location>
</feature>
<evidence type="ECO:0000256" key="8">
    <source>
        <dbReference type="ARBA" id="ARBA00023053"/>
    </source>
</evidence>
<feature type="transmembrane region" description="Helical" evidence="12">
    <location>
        <begin position="319"/>
        <end position="342"/>
    </location>
</feature>
<keyword evidence="3" id="KW-0813">Transport</keyword>
<evidence type="ECO:0000256" key="5">
    <source>
        <dbReference type="ARBA" id="ARBA00022475"/>
    </source>
</evidence>
<dbReference type="OrthoDB" id="9774146at2"/>
<feature type="transmembrane region" description="Helical" evidence="12">
    <location>
        <begin position="207"/>
        <end position="225"/>
    </location>
</feature>
<feature type="transmembrane region" description="Helical" evidence="12">
    <location>
        <begin position="354"/>
        <end position="374"/>
    </location>
</feature>
<evidence type="ECO:0000256" key="2">
    <source>
        <dbReference type="ARBA" id="ARBA00007367"/>
    </source>
</evidence>
<evidence type="ECO:0000259" key="13">
    <source>
        <dbReference type="Pfam" id="PF00999"/>
    </source>
</evidence>
<keyword evidence="4" id="KW-0050">Antiport</keyword>
<evidence type="ECO:0000256" key="3">
    <source>
        <dbReference type="ARBA" id="ARBA00022448"/>
    </source>
</evidence>
<dbReference type="Proteomes" id="UP000064137">
    <property type="component" value="Chromosome"/>
</dbReference>
<feature type="transmembrane region" description="Helical" evidence="12">
    <location>
        <begin position="127"/>
        <end position="152"/>
    </location>
</feature>
<feature type="transmembrane region" description="Helical" evidence="12">
    <location>
        <begin position="164"/>
        <end position="187"/>
    </location>
</feature>
<dbReference type="PANTHER" id="PTHR10110">
    <property type="entry name" value="SODIUM/HYDROGEN EXCHANGER"/>
    <property type="match status" value="1"/>
</dbReference>
<keyword evidence="10 12" id="KW-0472">Membrane</keyword>
<evidence type="ECO:0000256" key="12">
    <source>
        <dbReference type="SAM" id="Phobius"/>
    </source>
</evidence>